<keyword evidence="2" id="KW-1185">Reference proteome</keyword>
<dbReference type="Proteomes" id="UP000521943">
    <property type="component" value="Unassembled WGS sequence"/>
</dbReference>
<name>A0A8H6HE71_9AGAR</name>
<evidence type="ECO:0000313" key="1">
    <source>
        <dbReference type="EMBL" id="KAF6744151.1"/>
    </source>
</evidence>
<sequence>MLIKPVENLARNYGYGIKQFNAIQNTLPTGRVPLVAVEDIVQTAFDAIVNVDTPPSREPILTGPVLVSYPEVHAPSSPSSSIRSTNQCLGFLISGRRNA</sequence>
<protein>
    <submittedName>
        <fullName evidence="1">Uncharacterized protein</fullName>
    </submittedName>
</protein>
<gene>
    <name evidence="1" type="ORF">DFP72DRAFT_930087</name>
</gene>
<evidence type="ECO:0000313" key="2">
    <source>
        <dbReference type="Proteomes" id="UP000521943"/>
    </source>
</evidence>
<reference evidence="1 2" key="1">
    <citation type="submission" date="2020-07" db="EMBL/GenBank/DDBJ databases">
        <title>Comparative genomics of pyrophilous fungi reveals a link between fire events and developmental genes.</title>
        <authorList>
            <consortium name="DOE Joint Genome Institute"/>
            <person name="Steindorff A.S."/>
            <person name="Carver A."/>
            <person name="Calhoun S."/>
            <person name="Stillman K."/>
            <person name="Liu H."/>
            <person name="Lipzen A."/>
            <person name="Pangilinan J."/>
            <person name="Labutti K."/>
            <person name="Bruns T.D."/>
            <person name="Grigoriev I.V."/>
        </authorList>
    </citation>
    <scope>NUCLEOTIDE SEQUENCE [LARGE SCALE GENOMIC DNA]</scope>
    <source>
        <strain evidence="1 2">CBS 144469</strain>
    </source>
</reference>
<comment type="caution">
    <text evidence="1">The sequence shown here is derived from an EMBL/GenBank/DDBJ whole genome shotgun (WGS) entry which is preliminary data.</text>
</comment>
<dbReference type="AlphaFoldDB" id="A0A8H6HE71"/>
<dbReference type="OrthoDB" id="10460998at2759"/>
<accession>A0A8H6HE71</accession>
<dbReference type="EMBL" id="JACGCI010000126">
    <property type="protein sequence ID" value="KAF6744151.1"/>
    <property type="molecule type" value="Genomic_DNA"/>
</dbReference>
<organism evidence="1 2">
    <name type="scientific">Ephemerocybe angulata</name>
    <dbReference type="NCBI Taxonomy" id="980116"/>
    <lineage>
        <taxon>Eukaryota</taxon>
        <taxon>Fungi</taxon>
        <taxon>Dikarya</taxon>
        <taxon>Basidiomycota</taxon>
        <taxon>Agaricomycotina</taxon>
        <taxon>Agaricomycetes</taxon>
        <taxon>Agaricomycetidae</taxon>
        <taxon>Agaricales</taxon>
        <taxon>Agaricineae</taxon>
        <taxon>Psathyrellaceae</taxon>
        <taxon>Ephemerocybe</taxon>
    </lineage>
</organism>
<proteinExistence type="predicted"/>